<dbReference type="Gene3D" id="3.40.30.10">
    <property type="entry name" value="Glutaredoxin"/>
    <property type="match status" value="1"/>
</dbReference>
<dbReference type="GO" id="GO:0005737">
    <property type="term" value="C:cytoplasm"/>
    <property type="evidence" value="ECO:0007669"/>
    <property type="project" value="TreeGrafter"/>
</dbReference>
<evidence type="ECO:0000256" key="1">
    <source>
        <dbReference type="ARBA" id="ARBA00022448"/>
    </source>
</evidence>
<name>A0A8T3YMS2_9ARCH</name>
<dbReference type="PRINTS" id="PR00421">
    <property type="entry name" value="THIOREDOXIN"/>
</dbReference>
<evidence type="ECO:0000313" key="8">
    <source>
        <dbReference type="EMBL" id="MBI4210171.1"/>
    </source>
</evidence>
<dbReference type="InterPro" id="IPR005746">
    <property type="entry name" value="Thioredoxin"/>
</dbReference>
<protein>
    <submittedName>
        <fullName evidence="8">Thioredoxin</fullName>
    </submittedName>
</protein>
<dbReference type="Proteomes" id="UP000732298">
    <property type="component" value="Unassembled WGS sequence"/>
</dbReference>
<organism evidence="8 9">
    <name type="scientific">Candidatus Iainarchaeum sp</name>
    <dbReference type="NCBI Taxonomy" id="3101447"/>
    <lineage>
        <taxon>Archaea</taxon>
        <taxon>Candidatus Iainarchaeota</taxon>
        <taxon>Candidatus Iainarchaeia</taxon>
        <taxon>Candidatus Iainarchaeales</taxon>
        <taxon>Candidatus Iainarchaeaceae</taxon>
        <taxon>Candidatus Iainarchaeum</taxon>
    </lineage>
</organism>
<evidence type="ECO:0000256" key="3">
    <source>
        <dbReference type="ARBA" id="ARBA00023157"/>
    </source>
</evidence>
<proteinExistence type="predicted"/>
<keyword evidence="1" id="KW-0813">Transport</keyword>
<keyword evidence="3 6" id="KW-1015">Disulfide bond</keyword>
<gene>
    <name evidence="8" type="primary">trxA</name>
    <name evidence="8" type="ORF">HY544_01525</name>
</gene>
<feature type="disulfide bond" description="Redox-active" evidence="6">
    <location>
        <begin position="28"/>
        <end position="31"/>
    </location>
</feature>
<dbReference type="PANTHER" id="PTHR45663:SF11">
    <property type="entry name" value="GEO12009P1"/>
    <property type="match status" value="1"/>
</dbReference>
<dbReference type="PANTHER" id="PTHR45663">
    <property type="entry name" value="GEO12009P1"/>
    <property type="match status" value="1"/>
</dbReference>
<feature type="site" description="Deprotonates C-terminal active site Cys" evidence="5">
    <location>
        <position position="22"/>
    </location>
</feature>
<dbReference type="SUPFAM" id="SSF52833">
    <property type="entry name" value="Thioredoxin-like"/>
    <property type="match status" value="1"/>
</dbReference>
<evidence type="ECO:0000313" key="9">
    <source>
        <dbReference type="Proteomes" id="UP000732298"/>
    </source>
</evidence>
<evidence type="ECO:0000256" key="5">
    <source>
        <dbReference type="PIRSR" id="PIRSR000077-1"/>
    </source>
</evidence>
<accession>A0A8T3YMS2</accession>
<dbReference type="Pfam" id="PF00085">
    <property type="entry name" value="Thioredoxin"/>
    <property type="match status" value="1"/>
</dbReference>
<evidence type="ECO:0000256" key="2">
    <source>
        <dbReference type="ARBA" id="ARBA00022982"/>
    </source>
</evidence>
<comment type="caution">
    <text evidence="8">The sequence shown here is derived from an EMBL/GenBank/DDBJ whole genome shotgun (WGS) entry which is preliminary data.</text>
</comment>
<reference evidence="8" key="1">
    <citation type="submission" date="2020-07" db="EMBL/GenBank/DDBJ databases">
        <title>Huge and variable diversity of episymbiotic CPR bacteria and DPANN archaea in groundwater ecosystems.</title>
        <authorList>
            <person name="He C.Y."/>
            <person name="Keren R."/>
            <person name="Whittaker M."/>
            <person name="Farag I.F."/>
            <person name="Doudna J."/>
            <person name="Cate J.H.D."/>
            <person name="Banfield J.F."/>
        </authorList>
    </citation>
    <scope>NUCLEOTIDE SEQUENCE</scope>
    <source>
        <strain evidence="8">NC_groundwater_1296_Ag_S-0.2um_52_80</strain>
    </source>
</reference>
<dbReference type="PROSITE" id="PS51352">
    <property type="entry name" value="THIOREDOXIN_2"/>
    <property type="match status" value="1"/>
</dbReference>
<evidence type="ECO:0000256" key="4">
    <source>
        <dbReference type="ARBA" id="ARBA00023284"/>
    </source>
</evidence>
<sequence>MKSISDSEFDSFIKSKKPVIIDFWAEWCGPCRMASPLFEELSKDFEGKLEFAKMNVDENQQTASKYGILSIPAFLMFRDGEAIGEIHGAWPKAQFRQKIEEIL</sequence>
<dbReference type="NCBIfam" id="TIGR01068">
    <property type="entry name" value="thioredoxin"/>
    <property type="match status" value="1"/>
</dbReference>
<dbReference type="PIRSF" id="PIRSF000077">
    <property type="entry name" value="Thioredoxin"/>
    <property type="match status" value="1"/>
</dbReference>
<feature type="site" description="Contributes to redox potential value" evidence="5">
    <location>
        <position position="30"/>
    </location>
</feature>
<dbReference type="EMBL" id="JACQPB010000022">
    <property type="protein sequence ID" value="MBI4210171.1"/>
    <property type="molecule type" value="Genomic_DNA"/>
</dbReference>
<feature type="site" description="Contributes to redox potential value" evidence="5">
    <location>
        <position position="29"/>
    </location>
</feature>
<keyword evidence="2" id="KW-0249">Electron transport</keyword>
<feature type="active site" description="Nucleophile" evidence="5">
    <location>
        <position position="31"/>
    </location>
</feature>
<feature type="domain" description="Thioredoxin" evidence="7">
    <location>
        <begin position="1"/>
        <end position="103"/>
    </location>
</feature>
<dbReference type="InterPro" id="IPR013766">
    <property type="entry name" value="Thioredoxin_domain"/>
</dbReference>
<dbReference type="InterPro" id="IPR036249">
    <property type="entry name" value="Thioredoxin-like_sf"/>
</dbReference>
<dbReference type="CDD" id="cd02947">
    <property type="entry name" value="TRX_family"/>
    <property type="match status" value="1"/>
</dbReference>
<dbReference type="GO" id="GO:0015035">
    <property type="term" value="F:protein-disulfide reductase activity"/>
    <property type="evidence" value="ECO:0007669"/>
    <property type="project" value="InterPro"/>
</dbReference>
<dbReference type="AlphaFoldDB" id="A0A8T3YMS2"/>
<evidence type="ECO:0000259" key="7">
    <source>
        <dbReference type="PROSITE" id="PS51352"/>
    </source>
</evidence>
<evidence type="ECO:0000256" key="6">
    <source>
        <dbReference type="PIRSR" id="PIRSR000077-4"/>
    </source>
</evidence>
<keyword evidence="4 6" id="KW-0676">Redox-active center</keyword>
<dbReference type="FunFam" id="3.40.30.10:FF:000001">
    <property type="entry name" value="Thioredoxin"/>
    <property type="match status" value="1"/>
</dbReference>
<feature type="active site" description="Nucleophile" evidence="5">
    <location>
        <position position="28"/>
    </location>
</feature>